<dbReference type="SUPFAM" id="SSF55753">
    <property type="entry name" value="Actin depolymerizing proteins"/>
    <property type="match status" value="4"/>
</dbReference>
<dbReference type="GO" id="GO:0030239">
    <property type="term" value="P:myofibril assembly"/>
    <property type="evidence" value="ECO:0007669"/>
    <property type="project" value="TreeGrafter"/>
</dbReference>
<evidence type="ECO:0000313" key="3">
    <source>
        <dbReference type="EMBL" id="KII74171.1"/>
    </source>
</evidence>
<dbReference type="Proteomes" id="UP000031668">
    <property type="component" value="Unassembled WGS sequence"/>
</dbReference>
<dbReference type="GO" id="GO:0051016">
    <property type="term" value="P:barbed-end actin filament capping"/>
    <property type="evidence" value="ECO:0007669"/>
    <property type="project" value="TreeGrafter"/>
</dbReference>
<dbReference type="GO" id="GO:0005737">
    <property type="term" value="C:cytoplasm"/>
    <property type="evidence" value="ECO:0007669"/>
    <property type="project" value="TreeGrafter"/>
</dbReference>
<dbReference type="InterPro" id="IPR007123">
    <property type="entry name" value="Gelsolin-like_dom"/>
</dbReference>
<dbReference type="OrthoDB" id="20529at2759"/>
<accession>A0A0C2N3E8</accession>
<gene>
    <name evidence="3" type="ORF">RF11_00544</name>
</gene>
<comment type="caution">
    <text evidence="3">The sequence shown here is derived from an EMBL/GenBank/DDBJ whole genome shotgun (WGS) entry which is preliminary data.</text>
</comment>
<dbReference type="GO" id="GO:0015629">
    <property type="term" value="C:actin cytoskeleton"/>
    <property type="evidence" value="ECO:0007669"/>
    <property type="project" value="TreeGrafter"/>
</dbReference>
<dbReference type="OMA" id="HIHEKEY"/>
<keyword evidence="1" id="KW-0677">Repeat</keyword>
<dbReference type="PANTHER" id="PTHR11977:SF51">
    <property type="entry name" value="PROTEIN FLIGHTLESS-1 HOMOLOG"/>
    <property type="match status" value="1"/>
</dbReference>
<organism evidence="3 4">
    <name type="scientific">Thelohanellus kitauei</name>
    <name type="common">Myxosporean</name>
    <dbReference type="NCBI Taxonomy" id="669202"/>
    <lineage>
        <taxon>Eukaryota</taxon>
        <taxon>Metazoa</taxon>
        <taxon>Cnidaria</taxon>
        <taxon>Myxozoa</taxon>
        <taxon>Myxosporea</taxon>
        <taxon>Bivalvulida</taxon>
        <taxon>Platysporina</taxon>
        <taxon>Myxobolidae</taxon>
        <taxon>Thelohanellus</taxon>
    </lineage>
</organism>
<evidence type="ECO:0000259" key="2">
    <source>
        <dbReference type="Pfam" id="PF00626"/>
    </source>
</evidence>
<dbReference type="AlphaFoldDB" id="A0A0C2N3E8"/>
<evidence type="ECO:0000313" key="4">
    <source>
        <dbReference type="Proteomes" id="UP000031668"/>
    </source>
</evidence>
<dbReference type="GO" id="GO:0051015">
    <property type="term" value="F:actin filament binding"/>
    <property type="evidence" value="ECO:0007669"/>
    <property type="project" value="InterPro"/>
</dbReference>
<dbReference type="GO" id="GO:0005546">
    <property type="term" value="F:phosphatidylinositol-4,5-bisphosphate binding"/>
    <property type="evidence" value="ECO:0007669"/>
    <property type="project" value="TreeGrafter"/>
</dbReference>
<dbReference type="Gene3D" id="3.40.20.10">
    <property type="entry name" value="Severin"/>
    <property type="match status" value="4"/>
</dbReference>
<proteinExistence type="predicted"/>
<dbReference type="SMART" id="SM00262">
    <property type="entry name" value="GEL"/>
    <property type="match status" value="4"/>
</dbReference>
<dbReference type="Pfam" id="PF00626">
    <property type="entry name" value="Gelsolin"/>
    <property type="match status" value="2"/>
</dbReference>
<feature type="domain" description="Gelsolin-like" evidence="2">
    <location>
        <begin position="71"/>
        <end position="125"/>
    </location>
</feature>
<sequence>MDCKNRSEIVIINETQDSDMSEIFGSVDHIGDNKAYDELHLSSPVLYKVSIESGMISLPQVSLINDRLRPDMLKSDSVYILDCWNDVFLWYGRESQKIVKEAARRVSNQIQRLFSRSHCEPTQMIQEGNEGYVFRSHFFGWDDLLEIGPKKVIPASKAKKLLTHEDFSLPKMEIENIFLTKQESLTDEHCETLLEAIEDYLDRMDCFVFENKTFNKLPDCERGHFYSNECYVFLCKMSIPEPLDDEDDEDEESNVKYNTKYRVFFWEGRSCSHTGFLTFAFTLKLKFESCFGDKLTVERIKQQQEPLEFLALFHPKFVIHRGSRKPPKTENASPRLYEIRNMMGMLTLRCVEIDLDPRLLCSRLHYILYVPKSEGGIIYLWIGKSANTNERNAADLIAQSLDMNNCFSILNAKENEEPDEFWNILGGKKEYDTEGSFLDFVRLFRCTNESGYYAMKEKYSDFCQDDLIQDDMMLLDDGKRIYLWEGQKASDIEVALTKKLAPVYAQNCKSLKVGYDREILYVKSEEEPIEFRRVFQGFDSRQIDSKFRK</sequence>
<dbReference type="GO" id="GO:0005634">
    <property type="term" value="C:nucleus"/>
    <property type="evidence" value="ECO:0007669"/>
    <property type="project" value="TreeGrafter"/>
</dbReference>
<dbReference type="PANTHER" id="PTHR11977">
    <property type="entry name" value="VILLIN"/>
    <property type="match status" value="1"/>
</dbReference>
<dbReference type="GO" id="GO:0008154">
    <property type="term" value="P:actin polymerization or depolymerization"/>
    <property type="evidence" value="ECO:0007669"/>
    <property type="project" value="TreeGrafter"/>
</dbReference>
<dbReference type="InterPro" id="IPR007122">
    <property type="entry name" value="Villin/Gelsolin"/>
</dbReference>
<keyword evidence="4" id="KW-1185">Reference proteome</keyword>
<evidence type="ECO:0000256" key="1">
    <source>
        <dbReference type="ARBA" id="ARBA00022737"/>
    </source>
</evidence>
<protein>
    <submittedName>
        <fullName evidence="3">Protein flightless-1</fullName>
    </submittedName>
</protein>
<name>A0A0C2N3E8_THEKT</name>
<reference evidence="3 4" key="1">
    <citation type="journal article" date="2014" name="Genome Biol. Evol.">
        <title>The genome of the myxosporean Thelohanellus kitauei shows adaptations to nutrient acquisition within its fish host.</title>
        <authorList>
            <person name="Yang Y."/>
            <person name="Xiong J."/>
            <person name="Zhou Z."/>
            <person name="Huo F."/>
            <person name="Miao W."/>
            <person name="Ran C."/>
            <person name="Liu Y."/>
            <person name="Zhang J."/>
            <person name="Feng J."/>
            <person name="Wang M."/>
            <person name="Wang M."/>
            <person name="Wang L."/>
            <person name="Yao B."/>
        </authorList>
    </citation>
    <scope>NUCLEOTIDE SEQUENCE [LARGE SCALE GENOMIC DNA]</scope>
    <source>
        <strain evidence="3">Wuqing</strain>
    </source>
</reference>
<dbReference type="GO" id="GO:0051014">
    <property type="term" value="P:actin filament severing"/>
    <property type="evidence" value="ECO:0007669"/>
    <property type="project" value="TreeGrafter"/>
</dbReference>
<dbReference type="InterPro" id="IPR029006">
    <property type="entry name" value="ADF-H/Gelsolin-like_dom_sf"/>
</dbReference>
<dbReference type="EMBL" id="JWZT01000510">
    <property type="protein sequence ID" value="KII74171.1"/>
    <property type="molecule type" value="Genomic_DNA"/>
</dbReference>
<feature type="domain" description="Gelsolin-like" evidence="2">
    <location>
        <begin position="460"/>
        <end position="496"/>
    </location>
</feature>
<dbReference type="PRINTS" id="PR00597">
    <property type="entry name" value="GELSOLIN"/>
</dbReference>